<dbReference type="Proteomes" id="UP001152747">
    <property type="component" value="Unassembled WGS sequence"/>
</dbReference>
<dbReference type="SMART" id="SM00173">
    <property type="entry name" value="RAS"/>
    <property type="match status" value="1"/>
</dbReference>
<name>A0A9P1I8I2_9PELO</name>
<dbReference type="InterPro" id="IPR051641">
    <property type="entry name" value="RGK_GTP-binding_reg"/>
</dbReference>
<evidence type="ECO:0000313" key="4">
    <source>
        <dbReference type="EMBL" id="CAI5440450.1"/>
    </source>
</evidence>
<dbReference type="GO" id="GO:0003924">
    <property type="term" value="F:GTPase activity"/>
    <property type="evidence" value="ECO:0007669"/>
    <property type="project" value="InterPro"/>
</dbReference>
<feature type="region of interest" description="Disordered" evidence="3">
    <location>
        <begin position="345"/>
        <end position="364"/>
    </location>
</feature>
<dbReference type="GO" id="GO:0005886">
    <property type="term" value="C:plasma membrane"/>
    <property type="evidence" value="ECO:0007669"/>
    <property type="project" value="TreeGrafter"/>
</dbReference>
<dbReference type="GO" id="GO:0005246">
    <property type="term" value="F:calcium channel regulator activity"/>
    <property type="evidence" value="ECO:0007669"/>
    <property type="project" value="TreeGrafter"/>
</dbReference>
<keyword evidence="2" id="KW-0597">Phosphoprotein</keyword>
<feature type="region of interest" description="Disordered" evidence="3">
    <location>
        <begin position="22"/>
        <end position="131"/>
    </location>
</feature>
<feature type="compositionally biased region" description="Low complexity" evidence="3">
    <location>
        <begin position="345"/>
        <end position="355"/>
    </location>
</feature>
<evidence type="ECO:0000256" key="1">
    <source>
        <dbReference type="ARBA" id="ARBA00008846"/>
    </source>
</evidence>
<evidence type="ECO:0000313" key="5">
    <source>
        <dbReference type="Proteomes" id="UP001152747"/>
    </source>
</evidence>
<dbReference type="InterPro" id="IPR001806">
    <property type="entry name" value="Small_GTPase"/>
</dbReference>
<dbReference type="Pfam" id="PF00071">
    <property type="entry name" value="Ras"/>
    <property type="match status" value="1"/>
</dbReference>
<dbReference type="GO" id="GO:0005525">
    <property type="term" value="F:GTP binding"/>
    <property type="evidence" value="ECO:0007669"/>
    <property type="project" value="InterPro"/>
</dbReference>
<evidence type="ECO:0000256" key="2">
    <source>
        <dbReference type="ARBA" id="ARBA00022553"/>
    </source>
</evidence>
<sequence>MRKSSKEMNSRRVSLPVALAIPQQFPSRLSPPSPASPASPATRRSLPTSPICRRSLPSTPRTISPRRLTNLLPDVDEHFPSTSSSSENSPRRVKKKRPPPRYQYSLQSAALKRADSQAGPEDEEKPEGSLRSFDIKNGQVVDNGYKNVGQPNYNKDRRATCPEVYLFPETGSKPMRHVVLRIYGFKGTGKKSLLNSLNQYATRLVTRYNVDPGDEEESCSKIITFLLNNEPIELEILLESTLENSPFASCLTMYAIMYNVDSKEAFLDATCLLERLIHRKIAANPANIILVGNKVDLKRNTVVGKFEGACLAKLHKCNFIEISATLSMNLSELWNIILKQVQTPPQSSSSTGGHHQNATSSTSTSGLHVASTWMTRIFSRTRQFAHSAEQIVSKIL</sequence>
<dbReference type="PROSITE" id="PS51421">
    <property type="entry name" value="RAS"/>
    <property type="match status" value="1"/>
</dbReference>
<dbReference type="OrthoDB" id="5239715at2759"/>
<dbReference type="SUPFAM" id="SSF52540">
    <property type="entry name" value="P-loop containing nucleoside triphosphate hydrolases"/>
    <property type="match status" value="1"/>
</dbReference>
<comment type="similarity">
    <text evidence="1">Belongs to the small GTPase superfamily. RGK family.</text>
</comment>
<evidence type="ECO:0000256" key="3">
    <source>
        <dbReference type="SAM" id="MobiDB-lite"/>
    </source>
</evidence>
<organism evidence="4 5">
    <name type="scientific">Caenorhabditis angaria</name>
    <dbReference type="NCBI Taxonomy" id="860376"/>
    <lineage>
        <taxon>Eukaryota</taxon>
        <taxon>Metazoa</taxon>
        <taxon>Ecdysozoa</taxon>
        <taxon>Nematoda</taxon>
        <taxon>Chromadorea</taxon>
        <taxon>Rhabditida</taxon>
        <taxon>Rhabditina</taxon>
        <taxon>Rhabditomorpha</taxon>
        <taxon>Rhabditoidea</taxon>
        <taxon>Rhabditidae</taxon>
        <taxon>Peloderinae</taxon>
        <taxon>Caenorhabditis</taxon>
    </lineage>
</organism>
<accession>A0A9P1I8I2</accession>
<dbReference type="PANTHER" id="PTHR45775:SF6">
    <property type="entry name" value="RAD, GEM_KIR FAMILY MEMBER 2, ISOFORM C"/>
    <property type="match status" value="1"/>
</dbReference>
<dbReference type="PRINTS" id="PR00449">
    <property type="entry name" value="RASTRNSFRMNG"/>
</dbReference>
<dbReference type="InterPro" id="IPR027417">
    <property type="entry name" value="P-loop_NTPase"/>
</dbReference>
<gene>
    <name evidence="4" type="ORF">CAMP_LOCUS3087</name>
</gene>
<dbReference type="AlphaFoldDB" id="A0A9P1I8I2"/>
<feature type="compositionally biased region" description="Low complexity" evidence="3">
    <location>
        <begin position="38"/>
        <end position="47"/>
    </location>
</feature>
<protein>
    <submittedName>
        <fullName evidence="4">Uncharacterized protein</fullName>
    </submittedName>
</protein>
<proteinExistence type="inferred from homology"/>
<comment type="caution">
    <text evidence="4">The sequence shown here is derived from an EMBL/GenBank/DDBJ whole genome shotgun (WGS) entry which is preliminary data.</text>
</comment>
<reference evidence="4" key="1">
    <citation type="submission" date="2022-11" db="EMBL/GenBank/DDBJ databases">
        <authorList>
            <person name="Kikuchi T."/>
        </authorList>
    </citation>
    <scope>NUCLEOTIDE SEQUENCE</scope>
    <source>
        <strain evidence="4">PS1010</strain>
    </source>
</reference>
<dbReference type="Gene3D" id="3.40.50.300">
    <property type="entry name" value="P-loop containing nucleotide triphosphate hydrolases"/>
    <property type="match status" value="1"/>
</dbReference>
<keyword evidence="5" id="KW-1185">Reference proteome</keyword>
<dbReference type="PANTHER" id="PTHR45775">
    <property type="entry name" value="RAD, GEM/KIR FAMILY MEMBER 2, ISOFORM C"/>
    <property type="match status" value="1"/>
</dbReference>
<dbReference type="EMBL" id="CANHGI010000001">
    <property type="protein sequence ID" value="CAI5440450.1"/>
    <property type="molecule type" value="Genomic_DNA"/>
</dbReference>